<feature type="region of interest" description="Disordered" evidence="1">
    <location>
        <begin position="54"/>
        <end position="95"/>
    </location>
</feature>
<organism evidence="2 3">
    <name type="scientific">Geodermatophilus dictyosporus</name>
    <dbReference type="NCBI Taxonomy" id="1523247"/>
    <lineage>
        <taxon>Bacteria</taxon>
        <taxon>Bacillati</taxon>
        <taxon>Actinomycetota</taxon>
        <taxon>Actinomycetes</taxon>
        <taxon>Geodermatophilales</taxon>
        <taxon>Geodermatophilaceae</taxon>
        <taxon>Geodermatophilus</taxon>
    </lineage>
</organism>
<dbReference type="STRING" id="1523247.SAMN05660464_0907"/>
<evidence type="ECO:0000256" key="1">
    <source>
        <dbReference type="SAM" id="MobiDB-lite"/>
    </source>
</evidence>
<dbReference type="RefSeq" id="WP_091107161.1">
    <property type="nucleotide sequence ID" value="NZ_FOWQ01000001.1"/>
</dbReference>
<evidence type="ECO:0000313" key="3">
    <source>
        <dbReference type="Proteomes" id="UP000198857"/>
    </source>
</evidence>
<reference evidence="3" key="1">
    <citation type="submission" date="2016-10" db="EMBL/GenBank/DDBJ databases">
        <authorList>
            <person name="Varghese N."/>
            <person name="Submissions S."/>
        </authorList>
    </citation>
    <scope>NUCLEOTIDE SEQUENCE [LARGE SCALE GENOMIC DNA]</scope>
    <source>
        <strain evidence="3">DSM 44208</strain>
    </source>
</reference>
<gene>
    <name evidence="2" type="ORF">SAMN05660464_0907</name>
</gene>
<proteinExistence type="predicted"/>
<name>A0A1I5JNP2_9ACTN</name>
<evidence type="ECO:0000313" key="2">
    <source>
        <dbReference type="EMBL" id="SFO74422.1"/>
    </source>
</evidence>
<protein>
    <submittedName>
        <fullName evidence="2">Uncharacterized protein</fullName>
    </submittedName>
</protein>
<feature type="compositionally biased region" description="Low complexity" evidence="1">
    <location>
        <begin position="65"/>
        <end position="76"/>
    </location>
</feature>
<sequence>MLGVEVWGDGDAARRYLDESPLDSAAAGLEAPTVIVLVYPDVHRSVLPIVVGTMDEDTSTPGSLTGTATGQQAAATSRQRHGSPGAAVTRSGALS</sequence>
<accession>A0A1I5JNP2</accession>
<dbReference type="EMBL" id="FOWQ01000001">
    <property type="protein sequence ID" value="SFO74422.1"/>
    <property type="molecule type" value="Genomic_DNA"/>
</dbReference>
<dbReference type="OrthoDB" id="5190753at2"/>
<keyword evidence="3" id="KW-1185">Reference proteome</keyword>
<dbReference type="Proteomes" id="UP000198857">
    <property type="component" value="Unassembled WGS sequence"/>
</dbReference>
<dbReference type="AlphaFoldDB" id="A0A1I5JNP2"/>